<dbReference type="Gene3D" id="1.10.150.20">
    <property type="entry name" value="5' to 3' exonuclease, C-terminal subdomain"/>
    <property type="match status" value="1"/>
</dbReference>
<evidence type="ECO:0000256" key="1">
    <source>
        <dbReference type="ARBA" id="ARBA00009493"/>
    </source>
</evidence>
<organism evidence="9 10">
    <name type="scientific">Pararobbsia alpina</name>
    <dbReference type="NCBI Taxonomy" id="621374"/>
    <lineage>
        <taxon>Bacteria</taxon>
        <taxon>Pseudomonadati</taxon>
        <taxon>Pseudomonadota</taxon>
        <taxon>Betaproteobacteria</taxon>
        <taxon>Burkholderiales</taxon>
        <taxon>Burkholderiaceae</taxon>
        <taxon>Pararobbsia</taxon>
    </lineage>
</organism>
<dbReference type="Proteomes" id="UP000494115">
    <property type="component" value="Unassembled WGS sequence"/>
</dbReference>
<dbReference type="InterPro" id="IPR037159">
    <property type="entry name" value="RNA_POL_N_sf"/>
</dbReference>
<proteinExistence type="inferred from homology"/>
<keyword evidence="4" id="KW-0808">Transferase</keyword>
<dbReference type="Gene3D" id="1.10.287.280">
    <property type="match status" value="1"/>
</dbReference>
<dbReference type="PANTHER" id="PTHR10102">
    <property type="entry name" value="DNA-DIRECTED RNA POLYMERASE, MITOCHONDRIAL"/>
    <property type="match status" value="1"/>
</dbReference>
<evidence type="ECO:0000256" key="6">
    <source>
        <dbReference type="ARBA" id="ARBA00023163"/>
    </source>
</evidence>
<keyword evidence="5" id="KW-0548">Nucleotidyltransferase</keyword>
<keyword evidence="6" id="KW-0804">Transcription</keyword>
<dbReference type="EMBL" id="CADIKM010000031">
    <property type="protein sequence ID" value="CAB3798807.1"/>
    <property type="molecule type" value="Genomic_DNA"/>
</dbReference>
<evidence type="ECO:0000256" key="3">
    <source>
        <dbReference type="ARBA" id="ARBA00022478"/>
    </source>
</evidence>
<dbReference type="SUPFAM" id="SSF56672">
    <property type="entry name" value="DNA/RNA polymerases"/>
    <property type="match status" value="1"/>
</dbReference>
<comment type="catalytic activity">
    <reaction evidence="7">
        <text>RNA(n) + a ribonucleoside 5'-triphosphate = RNA(n+1) + diphosphate</text>
        <dbReference type="Rhea" id="RHEA:21248"/>
        <dbReference type="Rhea" id="RHEA-COMP:14527"/>
        <dbReference type="Rhea" id="RHEA-COMP:17342"/>
        <dbReference type="ChEBI" id="CHEBI:33019"/>
        <dbReference type="ChEBI" id="CHEBI:61557"/>
        <dbReference type="ChEBI" id="CHEBI:140395"/>
        <dbReference type="EC" id="2.7.7.6"/>
    </reaction>
</comment>
<dbReference type="InterPro" id="IPR046950">
    <property type="entry name" value="DNA-dir_Rpol_C_phage-type"/>
</dbReference>
<evidence type="ECO:0000313" key="9">
    <source>
        <dbReference type="EMBL" id="CAB3798807.1"/>
    </source>
</evidence>
<evidence type="ECO:0000313" key="10">
    <source>
        <dbReference type="Proteomes" id="UP000494115"/>
    </source>
</evidence>
<evidence type="ECO:0000256" key="4">
    <source>
        <dbReference type="ARBA" id="ARBA00022679"/>
    </source>
</evidence>
<dbReference type="AlphaFoldDB" id="A0A6S7BQ36"/>
<dbReference type="EC" id="2.7.7.6" evidence="2"/>
<evidence type="ECO:0000256" key="7">
    <source>
        <dbReference type="ARBA" id="ARBA00048552"/>
    </source>
</evidence>
<dbReference type="PANTHER" id="PTHR10102:SF0">
    <property type="entry name" value="DNA-DIRECTED RNA POLYMERASE, MITOCHONDRIAL"/>
    <property type="match status" value="1"/>
</dbReference>
<keyword evidence="3" id="KW-0240">DNA-directed RNA polymerase</keyword>
<dbReference type="RefSeq" id="WP_175107143.1">
    <property type="nucleotide sequence ID" value="NZ_CADIKM010000031.1"/>
</dbReference>
<dbReference type="GO" id="GO:0000428">
    <property type="term" value="C:DNA-directed RNA polymerase complex"/>
    <property type="evidence" value="ECO:0007669"/>
    <property type="project" value="UniProtKB-KW"/>
</dbReference>
<dbReference type="GO" id="GO:0003899">
    <property type="term" value="F:DNA-directed RNA polymerase activity"/>
    <property type="evidence" value="ECO:0007669"/>
    <property type="project" value="UniProtKB-EC"/>
</dbReference>
<dbReference type="Gene3D" id="1.10.1320.10">
    <property type="entry name" value="DNA-directed RNA polymerase, N-terminal domain"/>
    <property type="match status" value="1"/>
</dbReference>
<evidence type="ECO:0000256" key="5">
    <source>
        <dbReference type="ARBA" id="ARBA00022695"/>
    </source>
</evidence>
<name>A0A6S7BQ36_9BURK</name>
<dbReference type="GO" id="GO:0003677">
    <property type="term" value="F:DNA binding"/>
    <property type="evidence" value="ECO:0007669"/>
    <property type="project" value="InterPro"/>
</dbReference>
<dbReference type="GO" id="GO:0006351">
    <property type="term" value="P:DNA-templated transcription"/>
    <property type="evidence" value="ECO:0007669"/>
    <property type="project" value="InterPro"/>
</dbReference>
<evidence type="ECO:0000256" key="2">
    <source>
        <dbReference type="ARBA" id="ARBA00012418"/>
    </source>
</evidence>
<accession>A0A6S7BQ36</accession>
<comment type="similarity">
    <text evidence="1">Belongs to the phage and mitochondrial RNA polymerase family.</text>
</comment>
<feature type="domain" description="DNA-directed RNA polymerase C-terminal" evidence="8">
    <location>
        <begin position="381"/>
        <end position="766"/>
    </location>
</feature>
<sequence length="793" mass="87115">MQTISDYTQARGKANAVELSGIPEVRPFARRHVENLQANGGSSLVLRQLCREAESSRRVSSEEALAQYADSLNVGMLQAGLDAFREALATGKKTKAKVSKLAHYGGSSNPINALSVDDQAGATWDAVVSMLGRMADSDRPLSVQTLAGALGGRLRNLTGGAKEYGELGYERGALVLLDHFIASTGWLEERTGENRMMSRVQKPNTYVLTDKFSDEVLGGGLAVDFSERRPMLVPPVPWTPTGAHGGYLHAAIQAIRGTPRPIESQPVVDALNALQVTAFRVNRRVLDIAETFKTNAEDLKGGMVLGRYVEARHDATETKQRAKTIRSALTISAMRELQGAEEFYFPWNLDWRGRMYPATTIISPQGADLCKGCLEFADGTPLGPEGSKWLAIHLCNLAGADKEVIAGAYRTKTPDERVAWTMRHSEEILAIAADPMNNRAWHLVGGLGLEKLKGGRCVPVAVDKPWQFLAACFEWAAFTEQGSGFKSRLAGALDGSCSGVQMLAGMTRDESAGRMVNLVPAPRGDDYYARMAEALSKRLYNLVDSADPQQLEHLRFWSEQTIDRDLLKAPSMTKVYSAGTYTFGEQVRDKTGAPEAESLWLAAQINACFEDVAPAMLRAMAYLQDVADVMTGAGLPLYWKTPAGLGVEQVRMSSRSVSIETQIAGPESRKQRRFSVAGNTLSKKDQRAGVAPNFVHGVDAAHMVRTVNDLYSRGVRNFWMIHDSFGAPFARCQEVFDSTRQQFIKLMFPDLLRKWTEDVTEMLPEDSRRNLPDLPEYGGLDLDTVRASAYAWF</sequence>
<dbReference type="InterPro" id="IPR043502">
    <property type="entry name" value="DNA/RNA_pol_sf"/>
</dbReference>
<protein>
    <recommendedName>
        <fullName evidence="2">DNA-directed RNA polymerase</fullName>
        <ecNumber evidence="2">2.7.7.6</ecNumber>
    </recommendedName>
</protein>
<dbReference type="InterPro" id="IPR002092">
    <property type="entry name" value="DNA-dir_Rpol_phage-type"/>
</dbReference>
<gene>
    <name evidence="9" type="ORF">LMG28138_04529</name>
</gene>
<keyword evidence="10" id="KW-1185">Reference proteome</keyword>
<dbReference type="Pfam" id="PF00940">
    <property type="entry name" value="RNA_pol"/>
    <property type="match status" value="1"/>
</dbReference>
<reference evidence="9 10" key="1">
    <citation type="submission" date="2020-04" db="EMBL/GenBank/DDBJ databases">
        <authorList>
            <person name="De Canck E."/>
        </authorList>
    </citation>
    <scope>NUCLEOTIDE SEQUENCE [LARGE SCALE GENOMIC DNA]</scope>
    <source>
        <strain evidence="9 10">LMG 28138</strain>
    </source>
</reference>
<evidence type="ECO:0000259" key="8">
    <source>
        <dbReference type="Pfam" id="PF00940"/>
    </source>
</evidence>